<dbReference type="EnsemblMetazoa" id="GPAI022342-RA">
    <property type="protein sequence ID" value="GPAI022342-PA"/>
    <property type="gene ID" value="GPAI022342"/>
</dbReference>
<accession>A0A1A9ZR09</accession>
<reference evidence="1" key="2">
    <citation type="submission" date="2020-05" db="UniProtKB">
        <authorList>
            <consortium name="EnsemblMetazoa"/>
        </authorList>
    </citation>
    <scope>IDENTIFICATION</scope>
    <source>
        <strain evidence="1">IAEA</strain>
    </source>
</reference>
<organism evidence="1 2">
    <name type="scientific">Glossina pallidipes</name>
    <name type="common">Tsetse fly</name>
    <dbReference type="NCBI Taxonomy" id="7398"/>
    <lineage>
        <taxon>Eukaryota</taxon>
        <taxon>Metazoa</taxon>
        <taxon>Ecdysozoa</taxon>
        <taxon>Arthropoda</taxon>
        <taxon>Hexapoda</taxon>
        <taxon>Insecta</taxon>
        <taxon>Pterygota</taxon>
        <taxon>Neoptera</taxon>
        <taxon>Endopterygota</taxon>
        <taxon>Diptera</taxon>
        <taxon>Brachycera</taxon>
        <taxon>Muscomorpha</taxon>
        <taxon>Hippoboscoidea</taxon>
        <taxon>Glossinidae</taxon>
        <taxon>Glossina</taxon>
    </lineage>
</organism>
<reference evidence="2" key="1">
    <citation type="submission" date="2014-03" db="EMBL/GenBank/DDBJ databases">
        <authorList>
            <person name="Aksoy S."/>
            <person name="Warren W."/>
            <person name="Wilson R.K."/>
        </authorList>
    </citation>
    <scope>NUCLEOTIDE SEQUENCE [LARGE SCALE GENOMIC DNA]</scope>
    <source>
        <strain evidence="2">IAEA</strain>
    </source>
</reference>
<dbReference type="Proteomes" id="UP000092445">
    <property type="component" value="Unassembled WGS sequence"/>
</dbReference>
<protein>
    <submittedName>
        <fullName evidence="1">Uncharacterized protein</fullName>
    </submittedName>
</protein>
<proteinExistence type="predicted"/>
<dbReference type="AlphaFoldDB" id="A0A1A9ZR09"/>
<evidence type="ECO:0000313" key="1">
    <source>
        <dbReference type="EnsemblMetazoa" id="GPAI022342-PA"/>
    </source>
</evidence>
<keyword evidence="2" id="KW-1185">Reference proteome</keyword>
<name>A0A1A9ZR09_GLOPL</name>
<evidence type="ECO:0000313" key="2">
    <source>
        <dbReference type="Proteomes" id="UP000092445"/>
    </source>
</evidence>
<sequence>MMRTICNSSANVNTISYEVRHRICWTYVRPEKLFRTRSEISQQDDHAYIVFFVLCPSNIERTTEIPQQIWLFDAGIFRNEMYFNNRRIRKFLEHFKVIFASFENIKLPPDTCRRMGCSTPAIRVLKCNTAEAGLVVISNVDVLLVTAPARIFSRIAKRSLRRKQMPEKEVKGFLKHFIHLCLSPRPAVLRNCEKIASNSSYWIKASVCNSSFSKSNAKSSCMKKY</sequence>
<dbReference type="VEuPathDB" id="VectorBase:GPAI022342"/>